<proteinExistence type="predicted"/>
<protein>
    <submittedName>
        <fullName evidence="1">Uncharacterized protein</fullName>
    </submittedName>
</protein>
<evidence type="ECO:0000313" key="2">
    <source>
        <dbReference type="Proteomes" id="UP000055045"/>
    </source>
</evidence>
<evidence type="ECO:0000313" key="1">
    <source>
        <dbReference type="EMBL" id="KUM66789.1"/>
    </source>
</evidence>
<comment type="caution">
    <text evidence="1">The sequence shown here is derived from an EMBL/GenBank/DDBJ whole genome shotgun (WGS) entry which is preliminary data.</text>
</comment>
<dbReference type="AlphaFoldDB" id="A0A117NST5"/>
<dbReference type="Proteomes" id="UP000055045">
    <property type="component" value="Unassembled WGS sequence"/>
</dbReference>
<dbReference type="EMBL" id="LLXE01000003">
    <property type="protein sequence ID" value="KUM66789.1"/>
    <property type="molecule type" value="Genomic_DNA"/>
</dbReference>
<gene>
    <name evidence="1" type="ORF">ACN42_g272</name>
</gene>
<organism evidence="1 2">
    <name type="scientific">Penicillium freii</name>
    <dbReference type="NCBI Taxonomy" id="48697"/>
    <lineage>
        <taxon>Eukaryota</taxon>
        <taxon>Fungi</taxon>
        <taxon>Dikarya</taxon>
        <taxon>Ascomycota</taxon>
        <taxon>Pezizomycotina</taxon>
        <taxon>Eurotiomycetes</taxon>
        <taxon>Eurotiomycetidae</taxon>
        <taxon>Eurotiales</taxon>
        <taxon>Aspergillaceae</taxon>
        <taxon>Penicillium</taxon>
    </lineage>
</organism>
<reference evidence="1 2" key="1">
    <citation type="submission" date="2015-10" db="EMBL/GenBank/DDBJ databases">
        <title>Genome sequencing of Penicillium freii.</title>
        <authorList>
            <person name="Nguyen H.D."/>
            <person name="Visagie C.M."/>
            <person name="Seifert K.A."/>
        </authorList>
    </citation>
    <scope>NUCLEOTIDE SEQUENCE [LARGE SCALE GENOMIC DNA]</scope>
    <source>
        <strain evidence="1 2">DAOM 242723</strain>
    </source>
</reference>
<name>A0A117NST5_PENFR</name>
<accession>A0A117NST5</accession>
<keyword evidence="2" id="KW-1185">Reference proteome</keyword>
<sequence length="116" mass="12989">MISRFLIITELQVGEASSASSGKHIQNSKLGHRHSWRTFRSNGLLQQFQHVTPEDDDDEPTGLAAMDLAKVDQHANQLAMTTSPSIETEAGGRGCLQRERSERDGRWRVRSTTIIM</sequence>